<comment type="caution">
    <text evidence="1">The sequence shown here is derived from an EMBL/GenBank/DDBJ whole genome shotgun (WGS) entry which is preliminary data.</text>
</comment>
<reference evidence="1 2" key="1">
    <citation type="submission" date="2015-07" db="EMBL/GenBank/DDBJ databases">
        <title>Whole genome sequence of Herpetosiphon geysericola DSM 7119.</title>
        <authorList>
            <person name="Hemp J."/>
            <person name="Ward L.M."/>
            <person name="Pace L.A."/>
            <person name="Fischer W.W."/>
        </authorList>
    </citation>
    <scope>NUCLEOTIDE SEQUENCE [LARGE SCALE GENOMIC DNA]</scope>
    <source>
        <strain evidence="1 2">DSM 7119</strain>
    </source>
</reference>
<dbReference type="OrthoDB" id="9823666at2"/>
<dbReference type="Proteomes" id="UP000050277">
    <property type="component" value="Unassembled WGS sequence"/>
</dbReference>
<dbReference type="STRING" id="70996.SE18_02790"/>
<gene>
    <name evidence="1" type="ORF">SE18_02790</name>
</gene>
<name>A0A0N8GT81_9CHLR</name>
<evidence type="ECO:0000313" key="2">
    <source>
        <dbReference type="Proteomes" id="UP000050277"/>
    </source>
</evidence>
<evidence type="ECO:0000313" key="1">
    <source>
        <dbReference type="EMBL" id="KPL91362.1"/>
    </source>
</evidence>
<keyword evidence="2" id="KW-1185">Reference proteome</keyword>
<dbReference type="RefSeq" id="WP_054532895.1">
    <property type="nucleotide sequence ID" value="NZ_LGKP01000006.1"/>
</dbReference>
<accession>A0A0N8GT81</accession>
<protein>
    <submittedName>
        <fullName evidence="1">Uncharacterized protein</fullName>
    </submittedName>
</protein>
<dbReference type="EMBL" id="LGKP01000006">
    <property type="protein sequence ID" value="KPL91362.1"/>
    <property type="molecule type" value="Genomic_DNA"/>
</dbReference>
<proteinExistence type="predicted"/>
<sequence>MTYLYILIVCLILGGFLLSRLRLARRAPVTLQTHEQFSTGAQSVEQLLAEWLDQSFSSQNVRNVVVQAIASLNDNQIFSFAFICDSGLCLGFIERTFDAKGQETSKHCPLINLWTEVPEAPIAQFKLPEQDQYAVYGYMPNDFDQMAKIYLANGEVFYFEAHSGLQVRVLPLTNPALKVQIIDTNEGMINEYGLPPQ</sequence>
<organism evidence="1 2">
    <name type="scientific">Herpetosiphon geysericola</name>
    <dbReference type="NCBI Taxonomy" id="70996"/>
    <lineage>
        <taxon>Bacteria</taxon>
        <taxon>Bacillati</taxon>
        <taxon>Chloroflexota</taxon>
        <taxon>Chloroflexia</taxon>
        <taxon>Herpetosiphonales</taxon>
        <taxon>Herpetosiphonaceae</taxon>
        <taxon>Herpetosiphon</taxon>
    </lineage>
</organism>
<dbReference type="AlphaFoldDB" id="A0A0N8GT81"/>